<dbReference type="Pfam" id="PF00929">
    <property type="entry name" value="RNase_T"/>
    <property type="match status" value="1"/>
</dbReference>
<comment type="caution">
    <text evidence="6">The sequence shown here is derived from an EMBL/GenBank/DDBJ whole genome shotgun (WGS) entry which is preliminary data.</text>
</comment>
<dbReference type="InterPro" id="IPR036397">
    <property type="entry name" value="RNaseH_sf"/>
</dbReference>
<dbReference type="InterPro" id="IPR051274">
    <property type="entry name" value="3-5_Exoribonuclease"/>
</dbReference>
<feature type="compositionally biased region" description="Basic and acidic residues" evidence="4">
    <location>
        <begin position="28"/>
        <end position="39"/>
    </location>
</feature>
<name>A0A397SWU9_9GLOM</name>
<accession>A0A397SWU9</accession>
<dbReference type="PANTHER" id="PTHR23044">
    <property type="entry name" value="3'-5' EXONUCLEASE ERI1-RELATED"/>
    <property type="match status" value="1"/>
</dbReference>
<dbReference type="GO" id="GO:0000175">
    <property type="term" value="F:3'-5'-RNA exonuclease activity"/>
    <property type="evidence" value="ECO:0007669"/>
    <property type="project" value="InterPro"/>
</dbReference>
<evidence type="ECO:0000313" key="6">
    <source>
        <dbReference type="EMBL" id="RIA87371.1"/>
    </source>
</evidence>
<evidence type="ECO:0000256" key="3">
    <source>
        <dbReference type="ARBA" id="ARBA00022839"/>
    </source>
</evidence>
<dbReference type="EMBL" id="QKYT01000311">
    <property type="protein sequence ID" value="RIA87371.1"/>
    <property type="molecule type" value="Genomic_DNA"/>
</dbReference>
<dbReference type="InterPro" id="IPR012337">
    <property type="entry name" value="RNaseH-like_sf"/>
</dbReference>
<dbReference type="Proteomes" id="UP000265703">
    <property type="component" value="Unassembled WGS sequence"/>
</dbReference>
<gene>
    <name evidence="6" type="ORF">C1645_777414</name>
</gene>
<dbReference type="OrthoDB" id="448399at2759"/>
<dbReference type="CDD" id="cd06133">
    <property type="entry name" value="ERI-1_3'hExo_like"/>
    <property type="match status" value="1"/>
</dbReference>
<keyword evidence="3" id="KW-0269">Exonuclease</keyword>
<evidence type="ECO:0000256" key="1">
    <source>
        <dbReference type="ARBA" id="ARBA00022722"/>
    </source>
</evidence>
<proteinExistence type="predicted"/>
<feature type="region of interest" description="Disordered" evidence="4">
    <location>
        <begin position="1"/>
        <end position="39"/>
    </location>
</feature>
<keyword evidence="7" id="KW-1185">Reference proteome</keyword>
<dbReference type="InterPro" id="IPR013520">
    <property type="entry name" value="Ribonucl_H"/>
</dbReference>
<sequence>MVNKNSEDNSINSESQQQPALTFSNDNGSKEDNNNKKNDGIKKEQSFQYYLCFDVEATCEKGKGFEYKNEIIEFPIILIESKTFETVDIFHSYVKPSIRPILSDFCKELTGISQKTIDESPSFPEMIINFQEFLHKHQLFYENTCAFITDGPWDIRDFIEKQCKISQIGRPSYFSIPWVDIRTLFSKFYDCKKVNIDGMLSRYGLEFKGHKHSGIDDVKNLAIIAKKMWEDGAIFDVNDDLSRWNKSRNHRRKKYKKK</sequence>
<dbReference type="PANTHER" id="PTHR23044:SF61">
    <property type="entry name" value="3'-5' EXORIBONUCLEASE 1-RELATED"/>
    <property type="match status" value="1"/>
</dbReference>
<evidence type="ECO:0000259" key="5">
    <source>
        <dbReference type="SMART" id="SM00479"/>
    </source>
</evidence>
<keyword evidence="1" id="KW-0540">Nuclease</keyword>
<evidence type="ECO:0000256" key="2">
    <source>
        <dbReference type="ARBA" id="ARBA00022801"/>
    </source>
</evidence>
<evidence type="ECO:0000313" key="7">
    <source>
        <dbReference type="Proteomes" id="UP000265703"/>
    </source>
</evidence>
<dbReference type="AlphaFoldDB" id="A0A397SWU9"/>
<feature type="compositionally biased region" description="Polar residues" evidence="4">
    <location>
        <begin position="8"/>
        <end position="23"/>
    </location>
</feature>
<dbReference type="Gene3D" id="3.30.420.10">
    <property type="entry name" value="Ribonuclease H-like superfamily/Ribonuclease H"/>
    <property type="match status" value="1"/>
</dbReference>
<dbReference type="STRING" id="658196.A0A397SWU9"/>
<keyword evidence="2" id="KW-0378">Hydrolase</keyword>
<reference evidence="6 7" key="1">
    <citation type="submission" date="2018-06" db="EMBL/GenBank/DDBJ databases">
        <title>Comparative genomics reveals the genomic features of Rhizophagus irregularis, R. cerebriforme, R. diaphanum and Gigaspora rosea, and their symbiotic lifestyle signature.</title>
        <authorList>
            <person name="Morin E."/>
            <person name="San Clemente H."/>
            <person name="Chen E.C.H."/>
            <person name="De La Providencia I."/>
            <person name="Hainaut M."/>
            <person name="Kuo A."/>
            <person name="Kohler A."/>
            <person name="Murat C."/>
            <person name="Tang N."/>
            <person name="Roy S."/>
            <person name="Loubradou J."/>
            <person name="Henrissat B."/>
            <person name="Grigoriev I.V."/>
            <person name="Corradi N."/>
            <person name="Roux C."/>
            <person name="Martin F.M."/>
        </authorList>
    </citation>
    <scope>NUCLEOTIDE SEQUENCE [LARGE SCALE GENOMIC DNA]</scope>
    <source>
        <strain evidence="6 7">DAOM 227022</strain>
    </source>
</reference>
<dbReference type="GO" id="GO:0003676">
    <property type="term" value="F:nucleic acid binding"/>
    <property type="evidence" value="ECO:0007669"/>
    <property type="project" value="InterPro"/>
</dbReference>
<dbReference type="SMART" id="SM00479">
    <property type="entry name" value="EXOIII"/>
    <property type="match status" value="1"/>
</dbReference>
<organism evidence="6 7">
    <name type="scientific">Glomus cerebriforme</name>
    <dbReference type="NCBI Taxonomy" id="658196"/>
    <lineage>
        <taxon>Eukaryota</taxon>
        <taxon>Fungi</taxon>
        <taxon>Fungi incertae sedis</taxon>
        <taxon>Mucoromycota</taxon>
        <taxon>Glomeromycotina</taxon>
        <taxon>Glomeromycetes</taxon>
        <taxon>Glomerales</taxon>
        <taxon>Glomeraceae</taxon>
        <taxon>Glomus</taxon>
    </lineage>
</organism>
<dbReference type="SUPFAM" id="SSF53098">
    <property type="entry name" value="Ribonuclease H-like"/>
    <property type="match status" value="1"/>
</dbReference>
<evidence type="ECO:0000256" key="4">
    <source>
        <dbReference type="SAM" id="MobiDB-lite"/>
    </source>
</evidence>
<dbReference type="InterPro" id="IPR047201">
    <property type="entry name" value="ERI-1_3'hExo-like"/>
</dbReference>
<feature type="domain" description="Exonuclease" evidence="5">
    <location>
        <begin position="49"/>
        <end position="234"/>
    </location>
</feature>
<protein>
    <submittedName>
        <fullName evidence="6">Ribonuclease H-like domain-containing protein</fullName>
    </submittedName>
</protein>